<dbReference type="SUPFAM" id="SSF48371">
    <property type="entry name" value="ARM repeat"/>
    <property type="match status" value="1"/>
</dbReference>
<proteinExistence type="inferred from homology"/>
<gene>
    <name evidence="3" type="primary">PSMD5</name>
</gene>
<protein>
    <recommendedName>
        <fullName evidence="2">26S proteasome non-ATPase regulatory subunit 5</fullName>
    </recommendedName>
</protein>
<dbReference type="Gene3D" id="1.25.10.10">
    <property type="entry name" value="Leucine-rich Repeat Variant"/>
    <property type="match status" value="1"/>
</dbReference>
<dbReference type="Ensembl" id="ENSELUT00000019634.3">
    <property type="protein sequence ID" value="ENSELUP00000026008.3"/>
    <property type="gene ID" value="ENSELUG00000001733.3"/>
</dbReference>
<name>A0A3P8ZC42_ESOLU</name>
<evidence type="ECO:0000256" key="1">
    <source>
        <dbReference type="ARBA" id="ARBA00006823"/>
    </source>
</evidence>
<dbReference type="GO" id="GO:0005829">
    <property type="term" value="C:cytosol"/>
    <property type="evidence" value="ECO:0007669"/>
    <property type="project" value="TreeGrafter"/>
</dbReference>
<dbReference type="InterPro" id="IPR011989">
    <property type="entry name" value="ARM-like"/>
</dbReference>
<dbReference type="Bgee" id="ENSELUG00000001733">
    <property type="expression patterns" value="Expressed in muscle tissue and 15 other cell types or tissues"/>
</dbReference>
<organism evidence="3 4">
    <name type="scientific">Esox lucius</name>
    <name type="common">Northern pike</name>
    <dbReference type="NCBI Taxonomy" id="8010"/>
    <lineage>
        <taxon>Eukaryota</taxon>
        <taxon>Metazoa</taxon>
        <taxon>Chordata</taxon>
        <taxon>Craniata</taxon>
        <taxon>Vertebrata</taxon>
        <taxon>Euteleostomi</taxon>
        <taxon>Actinopterygii</taxon>
        <taxon>Neopterygii</taxon>
        <taxon>Teleostei</taxon>
        <taxon>Protacanthopterygii</taxon>
        <taxon>Esociformes</taxon>
        <taxon>Esocidae</taxon>
        <taxon>Esox</taxon>
    </lineage>
</organism>
<dbReference type="PANTHER" id="PTHR13554:SF10">
    <property type="entry name" value="26S PROTEASOME NON-ATPASE REGULATORY SUBUNIT 5"/>
    <property type="match status" value="1"/>
</dbReference>
<dbReference type="InterPro" id="IPR019538">
    <property type="entry name" value="PSMD5"/>
</dbReference>
<reference evidence="3" key="4">
    <citation type="submission" date="2025-09" db="UniProtKB">
        <authorList>
            <consortium name="Ensembl"/>
        </authorList>
    </citation>
    <scope>IDENTIFICATION</scope>
</reference>
<sequence>MAASIESLLLEISNLEEPIEELQTLKTALFSIPLSALGDSVSGPRLAVIFSLLNGNDRELIELCVEILGRILLALSPVHLAQNCRMELQAGLKHPDDTVKILSLTQIGRIVENHEAVTEIQNNQDILREVIHCIAGEKISVAKEAIGVLATLSQSKAGLNAIFRSDLLKDLKDVMAASDIVRYRVYELIVDISSVSPVSLGYCVSSSFISQLLDELTGDDVLVRIIPVCDAVPSEGPKITGIQYGFPALTLMHRECSRFSESL</sequence>
<reference evidence="4" key="1">
    <citation type="journal article" date="2014" name="PLoS ONE">
        <title>The genome and linkage map of the northern pike (Esox lucius): conserved synteny revealed between the salmonid sister group and the Neoteleostei.</title>
        <authorList>
            <person name="Rondeau E.B."/>
            <person name="Minkley D.R."/>
            <person name="Leong J.S."/>
            <person name="Messmer A.M."/>
            <person name="Jantzen J.R."/>
            <person name="von Schalburg K.R."/>
            <person name="Lemon C."/>
            <person name="Bird N.H."/>
            <person name="Koop B.F."/>
        </authorList>
    </citation>
    <scope>NUCLEOTIDE SEQUENCE</scope>
</reference>
<dbReference type="InterPro" id="IPR016024">
    <property type="entry name" value="ARM-type_fold"/>
</dbReference>
<reference evidence="3" key="3">
    <citation type="submission" date="2025-08" db="UniProtKB">
        <authorList>
            <consortium name="Ensembl"/>
        </authorList>
    </citation>
    <scope>IDENTIFICATION</scope>
</reference>
<dbReference type="AlphaFoldDB" id="A0A3P8ZC42"/>
<dbReference type="OrthoDB" id="10250600at2759"/>
<keyword evidence="4" id="KW-1185">Reference proteome</keyword>
<dbReference type="OMA" id="WGQEYIS"/>
<evidence type="ECO:0000313" key="3">
    <source>
        <dbReference type="Ensembl" id="ENSELUP00000026008.3"/>
    </source>
</evidence>
<dbReference type="GO" id="GO:0043248">
    <property type="term" value="P:proteasome assembly"/>
    <property type="evidence" value="ECO:0007669"/>
    <property type="project" value="InterPro"/>
</dbReference>
<dbReference type="FunFam" id="1.25.10.10:FF:000706">
    <property type="entry name" value="Proteasome (Prosome, macropain) 26S subunit, non-ATPase, 5"/>
    <property type="match status" value="1"/>
</dbReference>
<evidence type="ECO:0000256" key="2">
    <source>
        <dbReference type="ARBA" id="ARBA00014933"/>
    </source>
</evidence>
<dbReference type="Pfam" id="PF10508">
    <property type="entry name" value="Proteasom_PSMB"/>
    <property type="match status" value="1"/>
</dbReference>
<dbReference type="Proteomes" id="UP000265140">
    <property type="component" value="Chromosome 14"/>
</dbReference>
<evidence type="ECO:0000313" key="4">
    <source>
        <dbReference type="Proteomes" id="UP000265140"/>
    </source>
</evidence>
<reference evidence="3" key="2">
    <citation type="submission" date="2020-02" db="EMBL/GenBank/DDBJ databases">
        <title>Esox lucius (northern pike) genome, fEsoLuc1, primary haplotype.</title>
        <authorList>
            <person name="Myers G."/>
            <person name="Karagic N."/>
            <person name="Meyer A."/>
            <person name="Pippel M."/>
            <person name="Reichard M."/>
            <person name="Winkler S."/>
            <person name="Tracey A."/>
            <person name="Sims Y."/>
            <person name="Howe K."/>
            <person name="Rhie A."/>
            <person name="Formenti G."/>
            <person name="Durbin R."/>
            <person name="Fedrigo O."/>
            <person name="Jarvis E.D."/>
        </authorList>
    </citation>
    <scope>NUCLEOTIDE SEQUENCE [LARGE SCALE GENOMIC DNA]</scope>
</reference>
<comment type="similarity">
    <text evidence="1">Belongs to the proteasome subunit S5B/HSM3 family.</text>
</comment>
<accession>A0A3P8ZC42</accession>
<dbReference type="PANTHER" id="PTHR13554">
    <property type="entry name" value="26S PROTEASOME NON-ATPASE REGULATORY SUBUNIT 5-RELATED"/>
    <property type="match status" value="1"/>
</dbReference>
<dbReference type="GeneTree" id="ENSGT00390000013040"/>